<dbReference type="SFLD" id="SFLDG01067">
    <property type="entry name" value="SPASM/twitch_domain_containing"/>
    <property type="match status" value="1"/>
</dbReference>
<evidence type="ECO:0000256" key="4">
    <source>
        <dbReference type="ARBA" id="ARBA00023004"/>
    </source>
</evidence>
<evidence type="ECO:0000313" key="7">
    <source>
        <dbReference type="EMBL" id="MBC3767687.1"/>
    </source>
</evidence>
<dbReference type="InterPro" id="IPR050377">
    <property type="entry name" value="Radical_SAM_PqqE_MftC-like"/>
</dbReference>
<reference evidence="7" key="1">
    <citation type="journal article" date="2018" name="Int. J. Syst. Evol. Microbiol.">
        <title>Neptunicella marina gen. nov., sp. nov., isolated from surface seawater.</title>
        <authorList>
            <person name="Liu X."/>
            <person name="Lai Q."/>
            <person name="Du Y."/>
            <person name="Zhang X."/>
            <person name="Liu Z."/>
            <person name="Sun F."/>
            <person name="Shao Z."/>
        </authorList>
    </citation>
    <scope>NUCLEOTIDE SEQUENCE</scope>
    <source>
        <strain evidence="7">S27-2</strain>
    </source>
</reference>
<keyword evidence="4" id="KW-0408">Iron</keyword>
<dbReference type="InterPro" id="IPR058240">
    <property type="entry name" value="rSAM_sf"/>
</dbReference>
<dbReference type="Pfam" id="PF04055">
    <property type="entry name" value="Radical_SAM"/>
    <property type="match status" value="1"/>
</dbReference>
<protein>
    <submittedName>
        <fullName evidence="7">Radical SAM protein</fullName>
    </submittedName>
</protein>
<accession>A0A8J6J0W6</accession>
<evidence type="ECO:0000256" key="5">
    <source>
        <dbReference type="ARBA" id="ARBA00023014"/>
    </source>
</evidence>
<dbReference type="InterPro" id="IPR007197">
    <property type="entry name" value="rSAM"/>
</dbReference>
<dbReference type="Gene3D" id="3.20.20.70">
    <property type="entry name" value="Aldolase class I"/>
    <property type="match status" value="1"/>
</dbReference>
<reference evidence="7" key="2">
    <citation type="submission" date="2020-08" db="EMBL/GenBank/DDBJ databases">
        <authorList>
            <person name="Lai Q."/>
        </authorList>
    </citation>
    <scope>NUCLEOTIDE SEQUENCE</scope>
    <source>
        <strain evidence="7">S27-2</strain>
    </source>
</reference>
<keyword evidence="8" id="KW-1185">Reference proteome</keyword>
<name>A0A8J6J0W6_9ALTE</name>
<dbReference type="GO" id="GO:0003824">
    <property type="term" value="F:catalytic activity"/>
    <property type="evidence" value="ECO:0007669"/>
    <property type="project" value="InterPro"/>
</dbReference>
<sequence length="442" mass="50179">MRCNILRNLYIKSNGDIRCDDDYGERVLLGRLNEDSTFSPSLFFNNGKFQKIRHDFENNQLPWGNTCQNCAFLTNGEIEDSFAQKNINKIQLETSLLCALKCPACSREKQIKLGRKPLILSLTKLENLLKGLVSEKFSVKQFEFCGQGEPLNHPEFSTLFHLIKKYYPNANTSLVTNGNFDYLQKLSGCSLTEIIVSVDGSNQSNYQTYRVGGTFEKCVQFMRDIKKFAPACSLVWKYILFNHNDSDNDILAAQAIANELEVDELRFVGTNYGPASNRLSTNLSFPITYQATSIAFHPYIKGTLATLKLEQTKLATLKKFIPWRSENIMHHLDRAVLAQQNGELLLFIDGWLVANDQSNNAYLCLGKSKKKIVPIFARPDVAKIHQCKKTTGFRVALQVTRDHIGQEIELRFIAQGYLQQYVQAYQIKVPSLETLNVLPDSA</sequence>
<dbReference type="RefSeq" id="WP_186508324.1">
    <property type="nucleotide sequence ID" value="NZ_JACNEP010000023.1"/>
</dbReference>
<organism evidence="7 8">
    <name type="scientific">Neptunicella marina</name>
    <dbReference type="NCBI Taxonomy" id="2125989"/>
    <lineage>
        <taxon>Bacteria</taxon>
        <taxon>Pseudomonadati</taxon>
        <taxon>Pseudomonadota</taxon>
        <taxon>Gammaproteobacteria</taxon>
        <taxon>Alteromonadales</taxon>
        <taxon>Alteromonadaceae</taxon>
        <taxon>Neptunicella</taxon>
    </lineage>
</organism>
<evidence type="ECO:0000256" key="1">
    <source>
        <dbReference type="ARBA" id="ARBA00001966"/>
    </source>
</evidence>
<dbReference type="AlphaFoldDB" id="A0A8J6J0W6"/>
<feature type="domain" description="Radical SAM core" evidence="6">
    <location>
        <begin position="96"/>
        <end position="231"/>
    </location>
</feature>
<dbReference type="SUPFAM" id="SSF102114">
    <property type="entry name" value="Radical SAM enzymes"/>
    <property type="match status" value="1"/>
</dbReference>
<dbReference type="PANTHER" id="PTHR11228">
    <property type="entry name" value="RADICAL SAM DOMAIN PROTEIN"/>
    <property type="match status" value="1"/>
</dbReference>
<dbReference type="PANTHER" id="PTHR11228:SF7">
    <property type="entry name" value="PQQA PEPTIDE CYCLASE"/>
    <property type="match status" value="1"/>
</dbReference>
<keyword evidence="5" id="KW-0411">Iron-sulfur</keyword>
<dbReference type="GO" id="GO:0051536">
    <property type="term" value="F:iron-sulfur cluster binding"/>
    <property type="evidence" value="ECO:0007669"/>
    <property type="project" value="UniProtKB-KW"/>
</dbReference>
<dbReference type="GO" id="GO:0046872">
    <property type="term" value="F:metal ion binding"/>
    <property type="evidence" value="ECO:0007669"/>
    <property type="project" value="UniProtKB-KW"/>
</dbReference>
<evidence type="ECO:0000256" key="2">
    <source>
        <dbReference type="ARBA" id="ARBA00022691"/>
    </source>
</evidence>
<dbReference type="SFLD" id="SFLDS00029">
    <property type="entry name" value="Radical_SAM"/>
    <property type="match status" value="1"/>
</dbReference>
<comment type="cofactor">
    <cofactor evidence="1">
        <name>[4Fe-4S] cluster</name>
        <dbReference type="ChEBI" id="CHEBI:49883"/>
    </cofactor>
</comment>
<evidence type="ECO:0000256" key="3">
    <source>
        <dbReference type="ARBA" id="ARBA00022723"/>
    </source>
</evidence>
<evidence type="ECO:0000259" key="6">
    <source>
        <dbReference type="Pfam" id="PF04055"/>
    </source>
</evidence>
<keyword evidence="2" id="KW-0949">S-adenosyl-L-methionine</keyword>
<gene>
    <name evidence="7" type="ORF">H8B19_17540</name>
</gene>
<keyword evidence="3" id="KW-0479">Metal-binding</keyword>
<dbReference type="InterPro" id="IPR013785">
    <property type="entry name" value="Aldolase_TIM"/>
</dbReference>
<comment type="caution">
    <text evidence="7">The sequence shown here is derived from an EMBL/GenBank/DDBJ whole genome shotgun (WGS) entry which is preliminary data.</text>
</comment>
<dbReference type="EMBL" id="JACNEP010000023">
    <property type="protein sequence ID" value="MBC3767687.1"/>
    <property type="molecule type" value="Genomic_DNA"/>
</dbReference>
<evidence type="ECO:0000313" key="8">
    <source>
        <dbReference type="Proteomes" id="UP000601768"/>
    </source>
</evidence>
<dbReference type="CDD" id="cd01335">
    <property type="entry name" value="Radical_SAM"/>
    <property type="match status" value="1"/>
</dbReference>
<proteinExistence type="predicted"/>
<dbReference type="Proteomes" id="UP000601768">
    <property type="component" value="Unassembled WGS sequence"/>
</dbReference>